<dbReference type="RefSeq" id="WP_035506347.1">
    <property type="nucleotide sequence ID" value="NZ_CCDH010000001.1"/>
</dbReference>
<dbReference type="SUPFAM" id="SSF54637">
    <property type="entry name" value="Thioesterase/thiol ester dehydrase-isomerase"/>
    <property type="match status" value="1"/>
</dbReference>
<dbReference type="CDD" id="cd03443">
    <property type="entry name" value="PaaI_thioesterase"/>
    <property type="match status" value="1"/>
</dbReference>
<proteinExistence type="predicted"/>
<reference evidence="1 2" key="2">
    <citation type="submission" date="2014-05" db="EMBL/GenBank/DDBJ databases">
        <title>Draft genome sequence of Halobacillus karajensis HK-03.</title>
        <authorList>
            <person name="Khelaifia S."/>
            <person name="Croce O."/>
            <person name="Lagier J.C."/>
            <person name="Raoult D."/>
        </authorList>
    </citation>
    <scope>NUCLEOTIDE SEQUENCE [LARGE SCALE GENOMIC DNA]</scope>
    <source>
        <strain evidence="1 2">HD-03</strain>
    </source>
</reference>
<comment type="caution">
    <text evidence="1">The sequence shown here is derived from an EMBL/GenBank/DDBJ whole genome shotgun (WGS) entry which is preliminary data.</text>
</comment>
<dbReference type="InterPro" id="IPR029069">
    <property type="entry name" value="HotDog_dom_sf"/>
</dbReference>
<dbReference type="Gene3D" id="3.10.129.10">
    <property type="entry name" value="Hotdog Thioesterase"/>
    <property type="match status" value="1"/>
</dbReference>
<organism evidence="1 2">
    <name type="scientific">Halobacillus karajensis</name>
    <dbReference type="NCBI Taxonomy" id="195088"/>
    <lineage>
        <taxon>Bacteria</taxon>
        <taxon>Bacillati</taxon>
        <taxon>Bacillota</taxon>
        <taxon>Bacilli</taxon>
        <taxon>Bacillales</taxon>
        <taxon>Bacillaceae</taxon>
        <taxon>Halobacillus</taxon>
    </lineage>
</organism>
<evidence type="ECO:0008006" key="3">
    <source>
        <dbReference type="Google" id="ProtNLM"/>
    </source>
</evidence>
<sequence>MRDYSSFFEHVGFHKYLDKNGCVILNLKVKPEVVSEEGTVPSGLFSSMLDIVIGSTIGETLQLLTSTVNLNMNYFDFTNSGSYSAHASIINRSGKVIVGEGMVLNGEEKVVAKGIGTFKVLSRHSDEKGRTV</sequence>
<name>A0A024P2Y3_9BACI</name>
<accession>A0A024P2Y3</accession>
<evidence type="ECO:0000313" key="2">
    <source>
        <dbReference type="Proteomes" id="UP000028868"/>
    </source>
</evidence>
<evidence type="ECO:0000313" key="1">
    <source>
        <dbReference type="EMBL" id="CDQ22868.1"/>
    </source>
</evidence>
<dbReference type="AlphaFoldDB" id="A0A024P2Y3"/>
<protein>
    <recommendedName>
        <fullName evidence="3">Thioesterase domain-containing protein</fullName>
    </recommendedName>
</protein>
<dbReference type="Proteomes" id="UP000028868">
    <property type="component" value="Unassembled WGS sequence"/>
</dbReference>
<gene>
    <name evidence="1" type="ORF">BN983_01085</name>
</gene>
<dbReference type="EMBL" id="CCDI010000001">
    <property type="protein sequence ID" value="CDQ22868.1"/>
    <property type="molecule type" value="Genomic_DNA"/>
</dbReference>
<keyword evidence="2" id="KW-1185">Reference proteome</keyword>
<reference evidence="2" key="1">
    <citation type="submission" date="2014-03" db="EMBL/GenBank/DDBJ databases">
        <authorList>
            <person name="Urmite Genomes U."/>
        </authorList>
    </citation>
    <scope>NUCLEOTIDE SEQUENCE [LARGE SCALE GENOMIC DNA]</scope>
    <source>
        <strain evidence="2">HD-03</strain>
    </source>
</reference>